<keyword evidence="4 6" id="KW-1133">Transmembrane helix</keyword>
<organism evidence="7 8">
    <name type="scientific">Pelobacter propionicus (strain DSM 2379 / NBRC 103807 / OttBd1)</name>
    <dbReference type="NCBI Taxonomy" id="338966"/>
    <lineage>
        <taxon>Bacteria</taxon>
        <taxon>Pseudomonadati</taxon>
        <taxon>Thermodesulfobacteriota</taxon>
        <taxon>Desulfuromonadia</taxon>
        <taxon>Desulfuromonadales</taxon>
        <taxon>Desulfuromonadaceae</taxon>
        <taxon>Pelobacter</taxon>
    </lineage>
</organism>
<dbReference type="Pfam" id="PF03739">
    <property type="entry name" value="LptF_LptG"/>
    <property type="match status" value="1"/>
</dbReference>
<dbReference type="eggNOG" id="COG0795">
    <property type="taxonomic scope" value="Bacteria"/>
</dbReference>
<dbReference type="InterPro" id="IPR005495">
    <property type="entry name" value="LptG/LptF_permease"/>
</dbReference>
<dbReference type="Proteomes" id="UP000006732">
    <property type="component" value="Chromosome"/>
</dbReference>
<feature type="transmembrane region" description="Helical" evidence="6">
    <location>
        <begin position="303"/>
        <end position="326"/>
    </location>
</feature>
<dbReference type="AlphaFoldDB" id="A1ASM3"/>
<evidence type="ECO:0000256" key="4">
    <source>
        <dbReference type="ARBA" id="ARBA00022989"/>
    </source>
</evidence>
<protein>
    <submittedName>
        <fullName evidence="7">Permease YjgP/YjgQ family protein</fullName>
    </submittedName>
</protein>
<dbReference type="HOGENOM" id="CLU_028799_1_1_7"/>
<dbReference type="PANTHER" id="PTHR33529">
    <property type="entry name" value="SLR0882 PROTEIN-RELATED"/>
    <property type="match status" value="1"/>
</dbReference>
<feature type="transmembrane region" description="Helical" evidence="6">
    <location>
        <begin position="332"/>
        <end position="350"/>
    </location>
</feature>
<evidence type="ECO:0000313" key="8">
    <source>
        <dbReference type="Proteomes" id="UP000006732"/>
    </source>
</evidence>
<evidence type="ECO:0000256" key="1">
    <source>
        <dbReference type="ARBA" id="ARBA00004651"/>
    </source>
</evidence>
<dbReference type="GO" id="GO:0015920">
    <property type="term" value="P:lipopolysaccharide transport"/>
    <property type="evidence" value="ECO:0007669"/>
    <property type="project" value="TreeGrafter"/>
</dbReference>
<keyword evidence="3 6" id="KW-0812">Transmembrane</keyword>
<feature type="transmembrane region" description="Helical" evidence="6">
    <location>
        <begin position="102"/>
        <end position="122"/>
    </location>
</feature>
<keyword evidence="5 6" id="KW-0472">Membrane</keyword>
<dbReference type="EMBL" id="CP000482">
    <property type="protein sequence ID" value="ABL00344.1"/>
    <property type="molecule type" value="Genomic_DNA"/>
</dbReference>
<gene>
    <name evidence="7" type="ordered locus">Ppro_2744</name>
</gene>
<reference evidence="7 8" key="1">
    <citation type="submission" date="2006-10" db="EMBL/GenBank/DDBJ databases">
        <title>Complete sequence of chromosome of Pelobacter propionicus DSM 2379.</title>
        <authorList>
            <consortium name="US DOE Joint Genome Institute"/>
            <person name="Copeland A."/>
            <person name="Lucas S."/>
            <person name="Lapidus A."/>
            <person name="Barry K."/>
            <person name="Detter J.C."/>
            <person name="Glavina del Rio T."/>
            <person name="Hammon N."/>
            <person name="Israni S."/>
            <person name="Dalin E."/>
            <person name="Tice H."/>
            <person name="Pitluck S."/>
            <person name="Saunders E."/>
            <person name="Brettin T."/>
            <person name="Bruce D."/>
            <person name="Han C."/>
            <person name="Tapia R."/>
            <person name="Schmutz J."/>
            <person name="Larimer F."/>
            <person name="Land M."/>
            <person name="Hauser L."/>
            <person name="Kyrpides N."/>
            <person name="Kim E."/>
            <person name="Lovley D."/>
            <person name="Richardson P."/>
        </authorList>
    </citation>
    <scope>NUCLEOTIDE SEQUENCE [LARGE SCALE GENOMIC DNA]</scope>
    <source>
        <strain evidence="8">DSM 2379 / NBRC 103807 / OttBd1</strain>
    </source>
</reference>
<dbReference type="KEGG" id="ppd:Ppro_2744"/>
<dbReference type="PANTHER" id="PTHR33529:SF2">
    <property type="entry name" value="LIPOPOLYSACCHARIDE EXPORT SYSTEM PERMEASE PROTEIN LPTG"/>
    <property type="match status" value="1"/>
</dbReference>
<evidence type="ECO:0000256" key="2">
    <source>
        <dbReference type="ARBA" id="ARBA00022475"/>
    </source>
</evidence>
<accession>A1ASM3</accession>
<dbReference type="RefSeq" id="WP_011736594.1">
    <property type="nucleotide sequence ID" value="NC_008609.1"/>
</dbReference>
<sequence length="354" mass="39140">MKIIDRYLGRSFASCWLSVNLILAGLLSFFELAKQLDDIGKGRYDVSDALLYVSLTLPGRMLEMAPPSALLGSIIALGLLAKNQELTALRAGGISVQRIGWTFMKPAVLTLLVLLLGAQFIIPTLEQTAWTRRETALSKSGTLLPRGGFWTRDERRFINLRTARDNGVQAVDIYEFDNRDALTGYIHGRETRIGANGNWELHHVLRKEITEQGDSVRALPRLVLPHLLTPQQTAALTLPPQTLSISELSGTISNLQKREQNAGRYLLALWQKLTLPVITAAMIMLSLPLVCRPARSASLGWHIMIGAIFGVVFFYLNQILGYTGLILQVSPFWTTLFPALAVLAGGAILTRRIV</sequence>
<evidence type="ECO:0000256" key="3">
    <source>
        <dbReference type="ARBA" id="ARBA00022692"/>
    </source>
</evidence>
<dbReference type="STRING" id="338966.Ppro_2744"/>
<feature type="transmembrane region" description="Helical" evidence="6">
    <location>
        <begin position="273"/>
        <end position="291"/>
    </location>
</feature>
<comment type="subcellular location">
    <subcellularLocation>
        <location evidence="1">Cell membrane</location>
        <topology evidence="1">Multi-pass membrane protein</topology>
    </subcellularLocation>
</comment>
<evidence type="ECO:0000256" key="5">
    <source>
        <dbReference type="ARBA" id="ARBA00023136"/>
    </source>
</evidence>
<evidence type="ECO:0000256" key="6">
    <source>
        <dbReference type="SAM" id="Phobius"/>
    </source>
</evidence>
<dbReference type="GO" id="GO:0043190">
    <property type="term" value="C:ATP-binding cassette (ABC) transporter complex"/>
    <property type="evidence" value="ECO:0007669"/>
    <property type="project" value="InterPro"/>
</dbReference>
<dbReference type="NCBIfam" id="TIGR04408">
    <property type="entry name" value="LptG_lptG"/>
    <property type="match status" value="1"/>
</dbReference>
<feature type="transmembrane region" description="Helical" evidence="6">
    <location>
        <begin position="64"/>
        <end position="81"/>
    </location>
</feature>
<dbReference type="GO" id="GO:0055085">
    <property type="term" value="P:transmembrane transport"/>
    <property type="evidence" value="ECO:0007669"/>
    <property type="project" value="InterPro"/>
</dbReference>
<name>A1ASM3_PELPD</name>
<keyword evidence="2" id="KW-1003">Cell membrane</keyword>
<keyword evidence="8" id="KW-1185">Reference proteome</keyword>
<evidence type="ECO:0000313" key="7">
    <source>
        <dbReference type="EMBL" id="ABL00344.1"/>
    </source>
</evidence>
<proteinExistence type="predicted"/>
<feature type="transmembrane region" description="Helical" evidence="6">
    <location>
        <begin position="12"/>
        <end position="30"/>
    </location>
</feature>
<dbReference type="InterPro" id="IPR030923">
    <property type="entry name" value="LptG"/>
</dbReference>